<reference evidence="4 5" key="1">
    <citation type="submission" date="2012-05" db="EMBL/GenBank/DDBJ databases">
        <authorList>
            <person name="Weinstock G."/>
            <person name="Sodergren E."/>
            <person name="Lobos E.A."/>
            <person name="Fulton L."/>
            <person name="Fulton R."/>
            <person name="Courtney L."/>
            <person name="Fronick C."/>
            <person name="O'Laughlin M."/>
            <person name="Godfrey J."/>
            <person name="Wilson R.M."/>
            <person name="Miner T."/>
            <person name="Farmer C."/>
            <person name="Delehaunty K."/>
            <person name="Cordes M."/>
            <person name="Minx P."/>
            <person name="Tomlinson C."/>
            <person name="Chen J."/>
            <person name="Wollam A."/>
            <person name="Pepin K.H."/>
            <person name="Bhonagiri V."/>
            <person name="Zhang X."/>
            <person name="Suruliraj S."/>
            <person name="Warren W."/>
            <person name="Mitreva M."/>
            <person name="Mardis E.R."/>
            <person name="Wilson R.K."/>
        </authorList>
    </citation>
    <scope>NUCLEOTIDE SEQUENCE [LARGE SCALE GENOMIC DNA]</scope>
    <source>
        <strain evidence="4 5">DSM 1785</strain>
    </source>
</reference>
<feature type="compositionally biased region" description="Gly residues" evidence="2">
    <location>
        <begin position="391"/>
        <end position="430"/>
    </location>
</feature>
<dbReference type="InterPro" id="IPR052258">
    <property type="entry name" value="Diverse_Func_Domain-Protein"/>
</dbReference>
<feature type="transmembrane region" description="Helical" evidence="3">
    <location>
        <begin position="21"/>
        <end position="51"/>
    </location>
</feature>
<dbReference type="RefSeq" id="WP_005214136.1">
    <property type="nucleotide sequence ID" value="NZ_KB291655.1"/>
</dbReference>
<feature type="transmembrane region" description="Helical" evidence="3">
    <location>
        <begin position="57"/>
        <end position="75"/>
    </location>
</feature>
<dbReference type="AlphaFoldDB" id="L1QDV6"/>
<feature type="transmembrane region" description="Helical" evidence="3">
    <location>
        <begin position="139"/>
        <end position="158"/>
    </location>
</feature>
<keyword evidence="3" id="KW-1133">Transmembrane helix</keyword>
<dbReference type="STRING" id="545697.HMPREF0216_02354"/>
<evidence type="ECO:0000313" key="4">
    <source>
        <dbReference type="EMBL" id="EKY25772.1"/>
    </source>
</evidence>
<evidence type="ECO:0000256" key="2">
    <source>
        <dbReference type="SAM" id="MobiDB-lite"/>
    </source>
</evidence>
<sequence>MNSLDKAILDFINKASKRIKANFLINLSIVALKMLLCLIFSLLLISLFITIPYVEEISLGILVVGLIIALIYGVIKAPNKEKVSLIVDSKGLNERLITSLELINCEDNIAIAQKKDTVDKIKNFNIKKNLRISIDKKQVLLSLGLILMCILVMFVPTASRKNAKNIREFNKMQNAIIEKVEKEKNEIEKSEDLSDIEKEEIKKILEEAEKELKESEKQSEINKTLERLEKKLEDKKEKLSSDKAKETLEKTKKDLLDDFNKEKETNAKKDVNKLVNELMKKEESKDLGEAILKGDEEAVNKELKELENKLSTMSSSELSALSEALKNAALDISDEDLQEALKNASSAVLDKNIDAESLSQAITNSVNNSNGTSNNSSNQQSNNNQSQGNNQGSGSGQGQGSGSGQGSGAGQGQGSGSGSGSGGGQGGAGWNTGSTTGHENDLENNPGEQIYIPGRNEGSDNNLTGNKNEDGNSQQIETENGLNISGEKVDYDKVIGDYSNSALEGANNSNLPQSLKDLIKNYFEGLN</sequence>
<name>L1QDV6_9CLOT</name>
<dbReference type="EMBL" id="AMEZ01000064">
    <property type="protein sequence ID" value="EKY25772.1"/>
    <property type="molecule type" value="Genomic_DNA"/>
</dbReference>
<gene>
    <name evidence="4" type="ORF">HMPREF0216_02354</name>
</gene>
<organism evidence="4 5">
    <name type="scientific">Clostridium celatum DSM 1785</name>
    <dbReference type="NCBI Taxonomy" id="545697"/>
    <lineage>
        <taxon>Bacteria</taxon>
        <taxon>Bacillati</taxon>
        <taxon>Bacillota</taxon>
        <taxon>Clostridia</taxon>
        <taxon>Eubacteriales</taxon>
        <taxon>Clostridiaceae</taxon>
        <taxon>Clostridium</taxon>
    </lineage>
</organism>
<dbReference type="PATRIC" id="fig|545697.3.peg.2316"/>
<evidence type="ECO:0000256" key="3">
    <source>
        <dbReference type="SAM" id="Phobius"/>
    </source>
</evidence>
<accession>L1QDV6</accession>
<dbReference type="HOGENOM" id="CLU_516495_0_0_9"/>
<evidence type="ECO:0000256" key="1">
    <source>
        <dbReference type="SAM" id="Coils"/>
    </source>
</evidence>
<feature type="compositionally biased region" description="Low complexity" evidence="2">
    <location>
        <begin position="367"/>
        <end position="390"/>
    </location>
</feature>
<keyword evidence="5" id="KW-1185">Reference proteome</keyword>
<dbReference type="OrthoDB" id="1715639at2"/>
<comment type="caution">
    <text evidence="4">The sequence shown here is derived from an EMBL/GenBank/DDBJ whole genome shotgun (WGS) entry which is preliminary data.</text>
</comment>
<protein>
    <submittedName>
        <fullName evidence="4">Pectinesterase inhibitor domain protein</fullName>
    </submittedName>
</protein>
<keyword evidence="3" id="KW-0472">Membrane</keyword>
<dbReference type="Proteomes" id="UP000010420">
    <property type="component" value="Unassembled WGS sequence"/>
</dbReference>
<feature type="compositionally biased region" description="Polar residues" evidence="2">
    <location>
        <begin position="459"/>
        <end position="483"/>
    </location>
</feature>
<feature type="region of interest" description="Disordered" evidence="2">
    <location>
        <begin position="360"/>
        <end position="484"/>
    </location>
</feature>
<evidence type="ECO:0000313" key="5">
    <source>
        <dbReference type="Proteomes" id="UP000010420"/>
    </source>
</evidence>
<proteinExistence type="predicted"/>
<feature type="coiled-coil region" evidence="1">
    <location>
        <begin position="170"/>
        <end position="316"/>
    </location>
</feature>
<dbReference type="PANTHER" id="PTHR37612">
    <property type="entry name" value="FIBROIN HEAVY CHAIN FIB-H LIKE PROTEIN"/>
    <property type="match status" value="1"/>
</dbReference>
<keyword evidence="3" id="KW-0812">Transmembrane</keyword>
<keyword evidence="1" id="KW-0175">Coiled coil</keyword>
<dbReference type="eggNOG" id="COG3064">
    <property type="taxonomic scope" value="Bacteria"/>
</dbReference>
<dbReference type="PANTHER" id="PTHR37612:SF20">
    <property type="entry name" value="PER-HEXAMER REPEAT PROTEIN 5-RELATED"/>
    <property type="match status" value="1"/>
</dbReference>